<feature type="signal peptide" evidence="1">
    <location>
        <begin position="1"/>
        <end position="20"/>
    </location>
</feature>
<feature type="chain" id="PRO_5007899365" evidence="1">
    <location>
        <begin position="21"/>
        <end position="182"/>
    </location>
</feature>
<protein>
    <submittedName>
        <fullName evidence="2">Uncharacterized protein</fullName>
    </submittedName>
</protein>
<accession>A0A168NQQ9</accession>
<keyword evidence="3" id="KW-1185">Reference proteome</keyword>
<reference evidence="2 3" key="1">
    <citation type="submission" date="2015-06" db="EMBL/GenBank/DDBJ databases">
        <title>Expansion of signal transduction pathways in fungi by whole-genome duplication.</title>
        <authorList>
            <consortium name="DOE Joint Genome Institute"/>
            <person name="Corrochano L.M."/>
            <person name="Kuo A."/>
            <person name="Marcet-Houben M."/>
            <person name="Polaino S."/>
            <person name="Salamov A."/>
            <person name="Villalobos J.M."/>
            <person name="Alvarez M.I."/>
            <person name="Avalos J."/>
            <person name="Benito E.P."/>
            <person name="Benoit I."/>
            <person name="Burger G."/>
            <person name="Camino L.P."/>
            <person name="Canovas D."/>
            <person name="Cerda-Olmedo E."/>
            <person name="Cheng J.-F."/>
            <person name="Dominguez A."/>
            <person name="Elias M."/>
            <person name="Eslava A.P."/>
            <person name="Glaser F."/>
            <person name="Grimwood J."/>
            <person name="Gutierrez G."/>
            <person name="Heitman J."/>
            <person name="Henrissat B."/>
            <person name="Iturriaga E.A."/>
            <person name="Lang B.F."/>
            <person name="Lavin J.L."/>
            <person name="Lee S."/>
            <person name="Li W."/>
            <person name="Lindquist E."/>
            <person name="Lopez-Garcia S."/>
            <person name="Luque E.M."/>
            <person name="Marcos A.T."/>
            <person name="Martin J."/>
            <person name="Mccluskey K."/>
            <person name="Medina H.R."/>
            <person name="Miralles-Duran A."/>
            <person name="Miyazaki A."/>
            <person name="Munoz-Torres E."/>
            <person name="Oguiza J.A."/>
            <person name="Ohm R."/>
            <person name="Olmedo M."/>
            <person name="Orejas M."/>
            <person name="Ortiz-Castellanos L."/>
            <person name="Pisabarro A.G."/>
            <person name="Rodriguez-Romero J."/>
            <person name="Ruiz-Herrera J."/>
            <person name="Ruiz-Vazquez R."/>
            <person name="Sanz C."/>
            <person name="Schackwitz W."/>
            <person name="Schmutz J."/>
            <person name="Shahriari M."/>
            <person name="Shelest E."/>
            <person name="Silva-Franco F."/>
            <person name="Soanes D."/>
            <person name="Syed K."/>
            <person name="Tagua V.G."/>
            <person name="Talbot N.J."/>
            <person name="Thon M."/>
            <person name="De Vries R.P."/>
            <person name="Wiebenga A."/>
            <person name="Yadav J.S."/>
            <person name="Braun E.L."/>
            <person name="Baker S."/>
            <person name="Garre V."/>
            <person name="Horwitz B."/>
            <person name="Torres-Martinez S."/>
            <person name="Idnurm A."/>
            <person name="Herrera-Estrella A."/>
            <person name="Gabaldon T."/>
            <person name="Grigoriev I.V."/>
        </authorList>
    </citation>
    <scope>NUCLEOTIDE SEQUENCE [LARGE SCALE GENOMIC DNA]</scope>
    <source>
        <strain evidence="2 3">CBS 277.49</strain>
    </source>
</reference>
<gene>
    <name evidence="2" type="ORF">MUCCIDRAFT_160258</name>
</gene>
<dbReference type="Pfam" id="PF12296">
    <property type="entry name" value="HsbA"/>
    <property type="match status" value="1"/>
</dbReference>
<evidence type="ECO:0000313" key="3">
    <source>
        <dbReference type="Proteomes" id="UP000077051"/>
    </source>
</evidence>
<sequence>MRSQIIALLLTITLAISVNAAAFGKREISPAAQVCIDSINSVGNQLAETSPSIDAFSSQDGYAGAYAIHTKEQTIEASLKKANSDCCPLGRVSVDEVTALLGVVTKLVPDVVKVLGSIVNKKLEFDNLALATALLKKDIKAIHALTTSLTTCLLSKGSITDRLVGTALKTELDTAFAAVEAL</sequence>
<dbReference type="OrthoDB" id="2280867at2759"/>
<dbReference type="InterPro" id="IPR021054">
    <property type="entry name" value="Cell_wall_mannoprotein_1"/>
</dbReference>
<comment type="caution">
    <text evidence="2">The sequence shown here is derived from an EMBL/GenBank/DDBJ whole genome shotgun (WGS) entry which is preliminary data.</text>
</comment>
<dbReference type="Proteomes" id="UP000077051">
    <property type="component" value="Unassembled WGS sequence"/>
</dbReference>
<name>A0A168NQQ9_MUCCL</name>
<organism evidence="2 3">
    <name type="scientific">Mucor lusitanicus CBS 277.49</name>
    <dbReference type="NCBI Taxonomy" id="747725"/>
    <lineage>
        <taxon>Eukaryota</taxon>
        <taxon>Fungi</taxon>
        <taxon>Fungi incertae sedis</taxon>
        <taxon>Mucoromycota</taxon>
        <taxon>Mucoromycotina</taxon>
        <taxon>Mucoromycetes</taxon>
        <taxon>Mucorales</taxon>
        <taxon>Mucorineae</taxon>
        <taxon>Mucoraceae</taxon>
        <taxon>Mucor</taxon>
    </lineage>
</organism>
<dbReference type="AlphaFoldDB" id="A0A168NQQ9"/>
<evidence type="ECO:0000313" key="2">
    <source>
        <dbReference type="EMBL" id="OAD06604.1"/>
    </source>
</evidence>
<keyword evidence="1" id="KW-0732">Signal</keyword>
<dbReference type="EMBL" id="AMYB01000002">
    <property type="protein sequence ID" value="OAD06604.1"/>
    <property type="molecule type" value="Genomic_DNA"/>
</dbReference>
<evidence type="ECO:0000256" key="1">
    <source>
        <dbReference type="SAM" id="SignalP"/>
    </source>
</evidence>
<proteinExistence type="predicted"/>
<dbReference type="STRING" id="747725.A0A168NQQ9"/>
<dbReference type="VEuPathDB" id="FungiDB:MUCCIDRAFT_160258"/>